<evidence type="ECO:0000259" key="3">
    <source>
        <dbReference type="PROSITE" id="PS01124"/>
    </source>
</evidence>
<sequence length="319" mass="33822">MRERAVLVVVYEGVEPLDVTSVTSTLAMANQHRAQPPYRVSLAALAGPVVPCDGGVELVVRSRLTDWDAPVDTVVVAGGTGHRSAAADRAGLQQLRRIAATARRTASVCTGATLLAAAGLLDGRTATTHWRFAAELAARFPRVTVDPDPIFLRDGDVATSGGVTSALDLTLSFVEEDHGPELARRVSRELVTYLQRPGDQAQASMFTSVPHPDDALVRAAVDHATAHPDADLGTGALAARAGVSTRHLTRLFAAELGDTPARVVRRIRVEAAAQLLSTTDLPLSLVARRSGLGSGETLRAAFGDRYGMSPSRFRATQRR</sequence>
<dbReference type="InterPro" id="IPR052158">
    <property type="entry name" value="INH-QAR"/>
</dbReference>
<dbReference type="Gene3D" id="1.10.10.60">
    <property type="entry name" value="Homeodomain-like"/>
    <property type="match status" value="1"/>
</dbReference>
<comment type="caution">
    <text evidence="4">The sequence shown here is derived from an EMBL/GenBank/DDBJ whole genome shotgun (WGS) entry which is preliminary data.</text>
</comment>
<dbReference type="PANTHER" id="PTHR43130">
    <property type="entry name" value="ARAC-FAMILY TRANSCRIPTIONAL REGULATOR"/>
    <property type="match status" value="1"/>
</dbReference>
<name>A0ABS4VMS3_9PSEU</name>
<dbReference type="CDD" id="cd03137">
    <property type="entry name" value="GATase1_AraC_1"/>
    <property type="match status" value="1"/>
</dbReference>
<gene>
    <name evidence="4" type="ORF">JOF36_000920</name>
</gene>
<dbReference type="RefSeq" id="WP_307862210.1">
    <property type="nucleotide sequence ID" value="NZ_JAGINU010000001.1"/>
</dbReference>
<organism evidence="4 5">
    <name type="scientific">Pseudonocardia parietis</name>
    <dbReference type="NCBI Taxonomy" id="570936"/>
    <lineage>
        <taxon>Bacteria</taxon>
        <taxon>Bacillati</taxon>
        <taxon>Actinomycetota</taxon>
        <taxon>Actinomycetes</taxon>
        <taxon>Pseudonocardiales</taxon>
        <taxon>Pseudonocardiaceae</taxon>
        <taxon>Pseudonocardia</taxon>
    </lineage>
</organism>
<evidence type="ECO:0000313" key="4">
    <source>
        <dbReference type="EMBL" id="MBP2365224.1"/>
    </source>
</evidence>
<dbReference type="SMART" id="SM00342">
    <property type="entry name" value="HTH_ARAC"/>
    <property type="match status" value="1"/>
</dbReference>
<dbReference type="EMBL" id="JAGINU010000001">
    <property type="protein sequence ID" value="MBP2365224.1"/>
    <property type="molecule type" value="Genomic_DNA"/>
</dbReference>
<proteinExistence type="predicted"/>
<evidence type="ECO:0000256" key="1">
    <source>
        <dbReference type="ARBA" id="ARBA00023015"/>
    </source>
</evidence>
<evidence type="ECO:0000256" key="2">
    <source>
        <dbReference type="ARBA" id="ARBA00023163"/>
    </source>
</evidence>
<dbReference type="InterPro" id="IPR018060">
    <property type="entry name" value="HTH_AraC"/>
</dbReference>
<dbReference type="PROSITE" id="PS01124">
    <property type="entry name" value="HTH_ARAC_FAMILY_2"/>
    <property type="match status" value="1"/>
</dbReference>
<dbReference type="Pfam" id="PF01965">
    <property type="entry name" value="DJ-1_PfpI"/>
    <property type="match status" value="1"/>
</dbReference>
<dbReference type="Pfam" id="PF12833">
    <property type="entry name" value="HTH_18"/>
    <property type="match status" value="1"/>
</dbReference>
<keyword evidence="5" id="KW-1185">Reference proteome</keyword>
<keyword evidence="2" id="KW-0804">Transcription</keyword>
<dbReference type="InterPro" id="IPR002818">
    <property type="entry name" value="DJ-1/PfpI"/>
</dbReference>
<accession>A0ABS4VMS3</accession>
<keyword evidence="1" id="KW-0805">Transcription regulation</keyword>
<dbReference type="InterPro" id="IPR029062">
    <property type="entry name" value="Class_I_gatase-like"/>
</dbReference>
<feature type="domain" description="HTH araC/xylS-type" evidence="3">
    <location>
        <begin position="218"/>
        <end position="316"/>
    </location>
</feature>
<evidence type="ECO:0000313" key="5">
    <source>
        <dbReference type="Proteomes" id="UP001519295"/>
    </source>
</evidence>
<protein>
    <submittedName>
        <fullName evidence="4">Transcriptional regulator GlxA family with amidase domain</fullName>
    </submittedName>
</protein>
<dbReference type="SUPFAM" id="SSF46689">
    <property type="entry name" value="Homeodomain-like"/>
    <property type="match status" value="2"/>
</dbReference>
<reference evidence="4 5" key="1">
    <citation type="submission" date="2021-03" db="EMBL/GenBank/DDBJ databases">
        <title>Sequencing the genomes of 1000 actinobacteria strains.</title>
        <authorList>
            <person name="Klenk H.-P."/>
        </authorList>
    </citation>
    <scope>NUCLEOTIDE SEQUENCE [LARGE SCALE GENOMIC DNA]</scope>
    <source>
        <strain evidence="4 5">DSM 45256</strain>
    </source>
</reference>
<dbReference type="Proteomes" id="UP001519295">
    <property type="component" value="Unassembled WGS sequence"/>
</dbReference>
<dbReference type="Gene3D" id="3.40.50.880">
    <property type="match status" value="1"/>
</dbReference>
<dbReference type="PANTHER" id="PTHR43130:SF3">
    <property type="entry name" value="HTH-TYPE TRANSCRIPTIONAL REGULATOR RV1931C"/>
    <property type="match status" value="1"/>
</dbReference>
<dbReference type="InterPro" id="IPR009057">
    <property type="entry name" value="Homeodomain-like_sf"/>
</dbReference>
<dbReference type="SUPFAM" id="SSF52317">
    <property type="entry name" value="Class I glutamine amidotransferase-like"/>
    <property type="match status" value="1"/>
</dbReference>